<dbReference type="Proteomes" id="UP001562354">
    <property type="component" value="Unassembled WGS sequence"/>
</dbReference>
<dbReference type="EMBL" id="JBFMKM010000004">
    <property type="protein sequence ID" value="KAL1306690.1"/>
    <property type="molecule type" value="Genomic_DNA"/>
</dbReference>
<comment type="caution">
    <text evidence="2">The sequence shown here is derived from an EMBL/GenBank/DDBJ whole genome shotgun (WGS) entry which is preliminary data.</text>
</comment>
<feature type="region of interest" description="Disordered" evidence="1">
    <location>
        <begin position="313"/>
        <end position="363"/>
    </location>
</feature>
<evidence type="ECO:0000256" key="1">
    <source>
        <dbReference type="SAM" id="MobiDB-lite"/>
    </source>
</evidence>
<feature type="compositionally biased region" description="Polar residues" evidence="1">
    <location>
        <begin position="161"/>
        <end position="172"/>
    </location>
</feature>
<evidence type="ECO:0000313" key="2">
    <source>
        <dbReference type="EMBL" id="KAL1306690.1"/>
    </source>
</evidence>
<dbReference type="Pfam" id="PF07052">
    <property type="entry name" value="Hep_59"/>
    <property type="match status" value="1"/>
</dbReference>
<name>A0ABR3PKM2_9PEZI</name>
<evidence type="ECO:0000313" key="3">
    <source>
        <dbReference type="Proteomes" id="UP001562354"/>
    </source>
</evidence>
<evidence type="ECO:0008006" key="4">
    <source>
        <dbReference type="Google" id="ProtNLM"/>
    </source>
</evidence>
<feature type="compositionally biased region" description="Basic and acidic residues" evidence="1">
    <location>
        <begin position="241"/>
        <end position="274"/>
    </location>
</feature>
<feature type="compositionally biased region" description="Low complexity" evidence="1">
    <location>
        <begin position="110"/>
        <end position="121"/>
    </location>
</feature>
<gene>
    <name evidence="2" type="ORF">AAFC00_005360</name>
</gene>
<feature type="region of interest" description="Disordered" evidence="1">
    <location>
        <begin position="1"/>
        <end position="128"/>
    </location>
</feature>
<protein>
    <recommendedName>
        <fullName evidence="4">mRNA splicing factor RNA helicase</fullName>
    </recommendedName>
</protein>
<dbReference type="GeneID" id="95979059"/>
<organism evidence="2 3">
    <name type="scientific">Neodothiora populina</name>
    <dbReference type="NCBI Taxonomy" id="2781224"/>
    <lineage>
        <taxon>Eukaryota</taxon>
        <taxon>Fungi</taxon>
        <taxon>Dikarya</taxon>
        <taxon>Ascomycota</taxon>
        <taxon>Pezizomycotina</taxon>
        <taxon>Dothideomycetes</taxon>
        <taxon>Dothideomycetidae</taxon>
        <taxon>Dothideales</taxon>
        <taxon>Dothioraceae</taxon>
        <taxon>Neodothiora</taxon>
    </lineage>
</organism>
<dbReference type="InterPro" id="IPR010756">
    <property type="entry name" value="Tls1-like"/>
</dbReference>
<feature type="compositionally biased region" description="Polar residues" evidence="1">
    <location>
        <begin position="207"/>
        <end position="220"/>
    </location>
</feature>
<keyword evidence="3" id="KW-1185">Reference proteome</keyword>
<proteinExistence type="predicted"/>
<sequence>MSEEPLFRPSKRRRIARLKQTTSDDDDDNESASPRPTPLDATCLEAVAAAERLSPSAAEHDGEEDGLRKRPSVLQRRPGNKRGAGLAFTSAASTRLKEAHQDDGDSQALTTATTTITNPGTSLTEQASSRFVAPTGQVVKLDDKHMMAFIDSKLAELRAGNQSGSAANTTAHRASGMDPNNALRDEEANSAAASTPSLATATATCSNQSQAPLTASSSHIQPRPKAPRLGRDGKPFRTRKERNQPSEFDKTRDLMVEQILREAPLENIYEDRASSRHSKPSVGPQSNATGVVEAGHNVEADLLVATRFQEEFVAQREARQQRKHAAAPPAGGKNEPSRGPKLGGSRSQRAAMRAMEEASKAKK</sequence>
<feature type="region of interest" description="Disordered" evidence="1">
    <location>
        <begin position="161"/>
        <end position="290"/>
    </location>
</feature>
<accession>A0ABR3PKM2</accession>
<feature type="compositionally biased region" description="Basic and acidic residues" evidence="1">
    <location>
        <begin position="354"/>
        <end position="363"/>
    </location>
</feature>
<dbReference type="RefSeq" id="XP_069202962.1">
    <property type="nucleotide sequence ID" value="XM_069345135.1"/>
</dbReference>
<reference evidence="2 3" key="1">
    <citation type="submission" date="2024-07" db="EMBL/GenBank/DDBJ databases">
        <title>Draft sequence of the Neodothiora populina.</title>
        <authorList>
            <person name="Drown D.D."/>
            <person name="Schuette U.S."/>
            <person name="Buechlein A.B."/>
            <person name="Rusch D.R."/>
            <person name="Winton L.W."/>
            <person name="Adams G.A."/>
        </authorList>
    </citation>
    <scope>NUCLEOTIDE SEQUENCE [LARGE SCALE GENOMIC DNA]</scope>
    <source>
        <strain evidence="2 3">CPC 39397</strain>
    </source>
</reference>
<feature type="compositionally biased region" description="Low complexity" evidence="1">
    <location>
        <begin position="189"/>
        <end position="206"/>
    </location>
</feature>